<protein>
    <recommendedName>
        <fullName evidence="6">Dihydrolipoamide acetyltransferase component of pyruvate dehydrogenase complex</fullName>
        <ecNumber evidence="6">2.3.1.-</ecNumber>
    </recommendedName>
</protein>
<accession>A0A1I0BLE0</accession>
<dbReference type="InterPro" id="IPR001078">
    <property type="entry name" value="2-oxoacid_DH_actylTfrase"/>
</dbReference>
<dbReference type="Pfam" id="PF00198">
    <property type="entry name" value="2-oxoacid_dh"/>
    <property type="match status" value="1"/>
</dbReference>
<dbReference type="GO" id="GO:0016407">
    <property type="term" value="F:acetyltransferase activity"/>
    <property type="evidence" value="ECO:0007669"/>
    <property type="project" value="TreeGrafter"/>
</dbReference>
<dbReference type="SUPFAM" id="SSF47005">
    <property type="entry name" value="Peripheral subunit-binding domain of 2-oxo acid dehydrogenase complex"/>
    <property type="match status" value="1"/>
</dbReference>
<evidence type="ECO:0000256" key="4">
    <source>
        <dbReference type="ARBA" id="ARBA00022823"/>
    </source>
</evidence>
<dbReference type="FunFam" id="3.30.559.10:FF:000007">
    <property type="entry name" value="Dihydrolipoamide acetyltransferase component of pyruvate dehydrogenase complex"/>
    <property type="match status" value="1"/>
</dbReference>
<dbReference type="InterPro" id="IPR004167">
    <property type="entry name" value="PSBD"/>
</dbReference>
<evidence type="ECO:0000313" key="10">
    <source>
        <dbReference type="Proteomes" id="UP000199568"/>
    </source>
</evidence>
<comment type="similarity">
    <text evidence="2 6">Belongs to the 2-oxoacid dehydrogenase family.</text>
</comment>
<evidence type="ECO:0000259" key="8">
    <source>
        <dbReference type="PROSITE" id="PS51826"/>
    </source>
</evidence>
<reference evidence="9 10" key="1">
    <citation type="submission" date="2016-10" db="EMBL/GenBank/DDBJ databases">
        <authorList>
            <person name="de Groot N.N."/>
        </authorList>
    </citation>
    <scope>NUCLEOTIDE SEQUENCE [LARGE SCALE GENOMIC DNA]</scope>
    <source>
        <strain evidence="9 10">DSM 18979</strain>
    </source>
</reference>
<evidence type="ECO:0000256" key="5">
    <source>
        <dbReference type="ARBA" id="ARBA00023315"/>
    </source>
</evidence>
<dbReference type="EC" id="2.3.1.-" evidence="6"/>
<dbReference type="PROSITE" id="PS50968">
    <property type="entry name" value="BIOTINYL_LIPOYL"/>
    <property type="match status" value="1"/>
</dbReference>
<evidence type="ECO:0000256" key="3">
    <source>
        <dbReference type="ARBA" id="ARBA00022679"/>
    </source>
</evidence>
<keyword evidence="3 6" id="KW-0808">Transferase</keyword>
<dbReference type="CDD" id="cd06849">
    <property type="entry name" value="lipoyl_domain"/>
    <property type="match status" value="1"/>
</dbReference>
<dbReference type="InterPro" id="IPR050743">
    <property type="entry name" value="2-oxoacid_DH_E2_comp"/>
</dbReference>
<dbReference type="Pfam" id="PF00364">
    <property type="entry name" value="Biotin_lipoyl"/>
    <property type="match status" value="1"/>
</dbReference>
<keyword evidence="10" id="KW-1185">Reference proteome</keyword>
<evidence type="ECO:0000313" key="9">
    <source>
        <dbReference type="EMBL" id="SET07814.1"/>
    </source>
</evidence>
<dbReference type="SUPFAM" id="SSF51230">
    <property type="entry name" value="Single hybrid motif"/>
    <property type="match status" value="1"/>
</dbReference>
<dbReference type="EMBL" id="FOHU01000004">
    <property type="protein sequence ID" value="SET07814.1"/>
    <property type="molecule type" value="Genomic_DNA"/>
</dbReference>
<dbReference type="InterPro" id="IPR036625">
    <property type="entry name" value="E3-bd_dom_sf"/>
</dbReference>
<dbReference type="STRING" id="426128.SAMN05660297_01326"/>
<proteinExistence type="inferred from homology"/>
<dbReference type="Gene3D" id="2.40.50.100">
    <property type="match status" value="1"/>
</dbReference>
<dbReference type="PROSITE" id="PS51826">
    <property type="entry name" value="PSBD"/>
    <property type="match status" value="1"/>
</dbReference>
<dbReference type="Gene3D" id="4.10.320.10">
    <property type="entry name" value="E3-binding domain"/>
    <property type="match status" value="2"/>
</dbReference>
<sequence>MATLIQMPKLGLTMVEGTITNWLKKEGDYVEKGEALFEVSTDKISNEVNSTVGGVLRKIFVQEGQVCEVKKNVAIIGEENEDISNYLGEDIEDNEENTKNEAVVEKSTAVVSTGDIKASPLAKKIARDNGLDLSIITGTGPKGRIVERDVLAHMEASTKKVKASPMAVKTAEELQVDLTEIHKDTRIMKADVYNFVKEQSTIAFGKQEEKRVAMNQMRKVIANRMHQSWTTAPAVTYNLKADVTNLKELKEQLSNEQKVTYTDLLVKIVARALIEFPYLNSSIENDEIILRNYANVGVAVALEEGLVVPVVKLADSKGLKEISTEVKELAEKARSNELTEDDYTGGTFTITNLGMFGMESFTPIINPPEVGILGINNIIDTPMVIDGKVVIKPMMNLSLTADHRVVDGAVGAQFLARVKEYIEKPGKLLL</sequence>
<organism evidence="9 10">
    <name type="scientific">Natronincola peptidivorans</name>
    <dbReference type="NCBI Taxonomy" id="426128"/>
    <lineage>
        <taxon>Bacteria</taxon>
        <taxon>Bacillati</taxon>
        <taxon>Bacillota</taxon>
        <taxon>Clostridia</taxon>
        <taxon>Peptostreptococcales</taxon>
        <taxon>Natronincolaceae</taxon>
        <taxon>Natronincola</taxon>
    </lineage>
</organism>
<dbReference type="GO" id="GO:0031405">
    <property type="term" value="F:lipoic acid binding"/>
    <property type="evidence" value="ECO:0007669"/>
    <property type="project" value="TreeGrafter"/>
</dbReference>
<evidence type="ECO:0000259" key="7">
    <source>
        <dbReference type="PROSITE" id="PS50968"/>
    </source>
</evidence>
<gene>
    <name evidence="9" type="ORF">SAMN05660297_01326</name>
</gene>
<feature type="domain" description="Peripheral subunit-binding (PSBD)" evidence="8">
    <location>
        <begin position="117"/>
        <end position="154"/>
    </location>
</feature>
<dbReference type="RefSeq" id="WP_090441146.1">
    <property type="nucleotide sequence ID" value="NZ_FOHU01000004.1"/>
</dbReference>
<keyword evidence="4 6" id="KW-0450">Lipoyl</keyword>
<dbReference type="PROSITE" id="PS00189">
    <property type="entry name" value="LIPOYL"/>
    <property type="match status" value="1"/>
</dbReference>
<dbReference type="Gene3D" id="3.30.559.10">
    <property type="entry name" value="Chloramphenicol acetyltransferase-like domain"/>
    <property type="match status" value="1"/>
</dbReference>
<dbReference type="AlphaFoldDB" id="A0A1I0BLE0"/>
<dbReference type="SUPFAM" id="SSF52777">
    <property type="entry name" value="CoA-dependent acyltransferases"/>
    <property type="match status" value="1"/>
</dbReference>
<dbReference type="PANTHER" id="PTHR43178">
    <property type="entry name" value="DIHYDROLIPOAMIDE ACETYLTRANSFERASE COMPONENT OF PYRUVATE DEHYDROGENASE COMPLEX"/>
    <property type="match status" value="1"/>
</dbReference>
<dbReference type="InterPro" id="IPR011053">
    <property type="entry name" value="Single_hybrid_motif"/>
</dbReference>
<comment type="cofactor">
    <cofactor evidence="1 6">
        <name>(R)-lipoate</name>
        <dbReference type="ChEBI" id="CHEBI:83088"/>
    </cofactor>
</comment>
<name>A0A1I0BLE0_9FIRM</name>
<dbReference type="OrthoDB" id="9805770at2"/>
<evidence type="ECO:0000256" key="6">
    <source>
        <dbReference type="RuleBase" id="RU003423"/>
    </source>
</evidence>
<keyword evidence="5 6" id="KW-0012">Acyltransferase</keyword>
<evidence type="ECO:0000256" key="1">
    <source>
        <dbReference type="ARBA" id="ARBA00001938"/>
    </source>
</evidence>
<keyword evidence="9" id="KW-0670">Pyruvate</keyword>
<evidence type="ECO:0000256" key="2">
    <source>
        <dbReference type="ARBA" id="ARBA00007317"/>
    </source>
</evidence>
<dbReference type="InterPro" id="IPR003016">
    <property type="entry name" value="2-oxoA_DH_lipoyl-BS"/>
</dbReference>
<dbReference type="Pfam" id="PF02817">
    <property type="entry name" value="E3_binding"/>
    <property type="match status" value="1"/>
</dbReference>
<dbReference type="InterPro" id="IPR023213">
    <property type="entry name" value="CAT-like_dom_sf"/>
</dbReference>
<feature type="domain" description="Lipoyl-binding" evidence="7">
    <location>
        <begin position="2"/>
        <end position="77"/>
    </location>
</feature>
<dbReference type="GO" id="GO:0005737">
    <property type="term" value="C:cytoplasm"/>
    <property type="evidence" value="ECO:0007669"/>
    <property type="project" value="TreeGrafter"/>
</dbReference>
<dbReference type="Proteomes" id="UP000199568">
    <property type="component" value="Unassembled WGS sequence"/>
</dbReference>
<dbReference type="PANTHER" id="PTHR43178:SF5">
    <property type="entry name" value="LIPOAMIDE ACYLTRANSFERASE COMPONENT OF BRANCHED-CHAIN ALPHA-KETO ACID DEHYDROGENASE COMPLEX, MITOCHONDRIAL"/>
    <property type="match status" value="1"/>
</dbReference>
<dbReference type="InterPro" id="IPR000089">
    <property type="entry name" value="Biotin_lipoyl"/>
</dbReference>